<organism evidence="1 2">
    <name type="scientific">Neocallimastix californiae</name>
    <dbReference type="NCBI Taxonomy" id="1754190"/>
    <lineage>
        <taxon>Eukaryota</taxon>
        <taxon>Fungi</taxon>
        <taxon>Fungi incertae sedis</taxon>
        <taxon>Chytridiomycota</taxon>
        <taxon>Chytridiomycota incertae sedis</taxon>
        <taxon>Neocallimastigomycetes</taxon>
        <taxon>Neocallimastigales</taxon>
        <taxon>Neocallimastigaceae</taxon>
        <taxon>Neocallimastix</taxon>
    </lineage>
</organism>
<dbReference type="InterPro" id="IPR036770">
    <property type="entry name" value="Ankyrin_rpt-contain_sf"/>
</dbReference>
<dbReference type="Pfam" id="PF12796">
    <property type="entry name" value="Ank_2"/>
    <property type="match status" value="1"/>
</dbReference>
<dbReference type="InterPro" id="IPR002110">
    <property type="entry name" value="Ankyrin_rpt"/>
</dbReference>
<evidence type="ECO:0000313" key="2">
    <source>
        <dbReference type="Proteomes" id="UP000193920"/>
    </source>
</evidence>
<evidence type="ECO:0000313" key="1">
    <source>
        <dbReference type="EMBL" id="ORY32052.1"/>
    </source>
</evidence>
<dbReference type="Proteomes" id="UP000193920">
    <property type="component" value="Unassembled WGS sequence"/>
</dbReference>
<name>A0A1Y2BB36_9FUNG</name>
<reference evidence="1 2" key="1">
    <citation type="submission" date="2016-08" db="EMBL/GenBank/DDBJ databases">
        <title>A Parts List for Fungal Cellulosomes Revealed by Comparative Genomics.</title>
        <authorList>
            <consortium name="DOE Joint Genome Institute"/>
            <person name="Haitjema C.H."/>
            <person name="Gilmore S.P."/>
            <person name="Henske J.K."/>
            <person name="Solomon K.V."/>
            <person name="De Groot R."/>
            <person name="Kuo A."/>
            <person name="Mondo S.J."/>
            <person name="Salamov A.A."/>
            <person name="Labutti K."/>
            <person name="Zhao Z."/>
            <person name="Chiniquy J."/>
            <person name="Barry K."/>
            <person name="Brewer H.M."/>
            <person name="Purvine S.O."/>
            <person name="Wright A.T."/>
            <person name="Boxma B."/>
            <person name="Van Alen T."/>
            <person name="Hackstein J.H."/>
            <person name="Baker S.E."/>
            <person name="Grigoriev I.V."/>
            <person name="O'Malley M.A."/>
        </authorList>
    </citation>
    <scope>NUCLEOTIDE SEQUENCE [LARGE SCALE GENOMIC DNA]</scope>
    <source>
        <strain evidence="1 2">G1</strain>
    </source>
</reference>
<dbReference type="SUPFAM" id="SSF48403">
    <property type="entry name" value="Ankyrin repeat"/>
    <property type="match status" value="1"/>
</dbReference>
<proteinExistence type="predicted"/>
<dbReference type="OrthoDB" id="2155313at2759"/>
<dbReference type="EMBL" id="MCOG01000166">
    <property type="protein sequence ID" value="ORY32052.1"/>
    <property type="molecule type" value="Genomic_DNA"/>
</dbReference>
<dbReference type="AlphaFoldDB" id="A0A1Y2BB36"/>
<keyword evidence="2" id="KW-1185">Reference proteome</keyword>
<accession>A0A1Y2BB36</accession>
<sequence length="67" mass="7693">MFAIANDNLEIVRLLIDYESKINAKLEINEKNKDGEYPLLLTSCKDSIELIKLLIGYKNKKSYCLGK</sequence>
<gene>
    <name evidence="1" type="ORF">LY90DRAFT_705252</name>
</gene>
<comment type="caution">
    <text evidence="1">The sequence shown here is derived from an EMBL/GenBank/DDBJ whole genome shotgun (WGS) entry which is preliminary data.</text>
</comment>
<dbReference type="Gene3D" id="1.25.40.20">
    <property type="entry name" value="Ankyrin repeat-containing domain"/>
    <property type="match status" value="1"/>
</dbReference>
<protein>
    <submittedName>
        <fullName evidence="1">Uncharacterized protein</fullName>
    </submittedName>
</protein>